<dbReference type="CDD" id="cd00093">
    <property type="entry name" value="HTH_XRE"/>
    <property type="match status" value="1"/>
</dbReference>
<dbReference type="Gene3D" id="1.10.260.40">
    <property type="entry name" value="lambda repressor-like DNA-binding domains"/>
    <property type="match status" value="1"/>
</dbReference>
<evidence type="ECO:0000313" key="3">
    <source>
        <dbReference type="Proteomes" id="UP000198878"/>
    </source>
</evidence>
<dbReference type="PROSITE" id="PS50943">
    <property type="entry name" value="HTH_CROC1"/>
    <property type="match status" value="1"/>
</dbReference>
<protein>
    <submittedName>
        <fullName evidence="2">Helix-turn-helix domain-containing protein</fullName>
    </submittedName>
</protein>
<name>A0A1H5Q2Z4_9PSEU</name>
<dbReference type="GO" id="GO:0003677">
    <property type="term" value="F:DNA binding"/>
    <property type="evidence" value="ECO:0007669"/>
    <property type="project" value="InterPro"/>
</dbReference>
<dbReference type="SMART" id="SM00530">
    <property type="entry name" value="HTH_XRE"/>
    <property type="match status" value="1"/>
</dbReference>
<dbReference type="EMBL" id="FNUJ01000001">
    <property type="protein sequence ID" value="SEF20289.1"/>
    <property type="molecule type" value="Genomic_DNA"/>
</dbReference>
<proteinExistence type="predicted"/>
<dbReference type="AlphaFoldDB" id="A0A1H5Q2Z4"/>
<dbReference type="OrthoDB" id="3518652at2"/>
<organism evidence="2 3">
    <name type="scientific">Amycolatopsis pretoriensis</name>
    <dbReference type="NCBI Taxonomy" id="218821"/>
    <lineage>
        <taxon>Bacteria</taxon>
        <taxon>Bacillati</taxon>
        <taxon>Actinomycetota</taxon>
        <taxon>Actinomycetes</taxon>
        <taxon>Pseudonocardiales</taxon>
        <taxon>Pseudonocardiaceae</taxon>
        <taxon>Amycolatopsis</taxon>
    </lineage>
</organism>
<evidence type="ECO:0000313" key="2">
    <source>
        <dbReference type="EMBL" id="SEF20289.1"/>
    </source>
</evidence>
<dbReference type="RefSeq" id="WP_086679683.1">
    <property type="nucleotide sequence ID" value="NZ_FNUJ01000001.1"/>
</dbReference>
<reference evidence="3" key="1">
    <citation type="submission" date="2016-10" db="EMBL/GenBank/DDBJ databases">
        <authorList>
            <person name="Varghese N."/>
            <person name="Submissions S."/>
        </authorList>
    </citation>
    <scope>NUCLEOTIDE SEQUENCE [LARGE SCALE GENOMIC DNA]</scope>
    <source>
        <strain evidence="3">DSM 44654</strain>
    </source>
</reference>
<accession>A0A1H5Q2Z4</accession>
<dbReference type="STRING" id="218821.SAMN05421837_101304"/>
<dbReference type="Pfam" id="PF17765">
    <property type="entry name" value="MLTR_LBD"/>
    <property type="match status" value="1"/>
</dbReference>
<keyword evidence="3" id="KW-1185">Reference proteome</keyword>
<dbReference type="PANTHER" id="PTHR35010:SF3">
    <property type="entry name" value="BLL4873 PROTEIN"/>
    <property type="match status" value="1"/>
</dbReference>
<dbReference type="SUPFAM" id="SSF47413">
    <property type="entry name" value="lambda repressor-like DNA-binding domains"/>
    <property type="match status" value="1"/>
</dbReference>
<dbReference type="PANTHER" id="PTHR35010">
    <property type="entry name" value="BLL4672 PROTEIN-RELATED"/>
    <property type="match status" value="1"/>
</dbReference>
<feature type="domain" description="HTH cro/C1-type" evidence="1">
    <location>
        <begin position="30"/>
        <end position="84"/>
    </location>
</feature>
<dbReference type="Pfam" id="PF13560">
    <property type="entry name" value="HTH_31"/>
    <property type="match status" value="1"/>
</dbReference>
<dbReference type="Proteomes" id="UP000198878">
    <property type="component" value="Unassembled WGS sequence"/>
</dbReference>
<dbReference type="InterPro" id="IPR010982">
    <property type="entry name" value="Lambda_DNA-bd_dom_sf"/>
</dbReference>
<evidence type="ECO:0000259" key="1">
    <source>
        <dbReference type="PROSITE" id="PS50943"/>
    </source>
</evidence>
<sequence length="259" mass="28675">MPDAARAGLGEFLRSRRERLSPAALGLPDRRRRRTPGLRREEVAELAGIGVDWYIRLEQGRTVSPSAATVEALAGALRLDDAERAHLRALARNPARTPFARERVPDATRWLVEGLGEPAYVTGGRWDVLAWNRAAAGLFADFAALPEADRNVLVFLLLDERGRRLFGPGWAAQAEHAVAQFRSAHDLWAGDPAFTGLAARLRAGCREFATWWDRHDVGRSGPGRKTLYRPEPAEFDYATFQVAEDPALRLTIYAPTSGK</sequence>
<dbReference type="InterPro" id="IPR001387">
    <property type="entry name" value="Cro/C1-type_HTH"/>
</dbReference>
<gene>
    <name evidence="2" type="ORF">SAMN05421837_101304</name>
</gene>
<dbReference type="InterPro" id="IPR041413">
    <property type="entry name" value="MLTR_LBD"/>
</dbReference>
<dbReference type="Gene3D" id="3.30.450.180">
    <property type="match status" value="1"/>
</dbReference>